<evidence type="ECO:0000313" key="8">
    <source>
        <dbReference type="Proteomes" id="UP000236333"/>
    </source>
</evidence>
<keyword evidence="3" id="KW-0347">Helicase</keyword>
<feature type="compositionally biased region" description="Low complexity" evidence="5">
    <location>
        <begin position="1318"/>
        <end position="1331"/>
    </location>
</feature>
<feature type="region of interest" description="Disordered" evidence="5">
    <location>
        <begin position="1837"/>
        <end position="1876"/>
    </location>
</feature>
<keyword evidence="4" id="KW-0067">ATP-binding</keyword>
<feature type="compositionally biased region" description="Low complexity" evidence="5">
    <location>
        <begin position="1909"/>
        <end position="1932"/>
    </location>
</feature>
<feature type="compositionally biased region" description="Low complexity" evidence="5">
    <location>
        <begin position="2180"/>
        <end position="2204"/>
    </location>
</feature>
<proteinExistence type="predicted"/>
<comment type="caution">
    <text evidence="7">The sequence shown here is derived from an EMBL/GenBank/DDBJ whole genome shotgun (WGS) entry which is preliminary data.</text>
</comment>
<gene>
    <name evidence="7" type="ORF">TSOC_002826</name>
</gene>
<evidence type="ECO:0000256" key="4">
    <source>
        <dbReference type="ARBA" id="ARBA00022840"/>
    </source>
</evidence>
<sequence>MGRACLVFDKLADKGVVLPRVWGRELPFSQYQGAATAATPDFLSAALQGRCEGEDGDGDGATSGDDDSGVGDAQAAVSASKLRFKLRLQDALNARLLLENVAPLNFVPPHPPKTQGHWVGVITGQELSDEQKQVVQDLNSIILIGRSGTGKLIMRTPSTPLPFAQTSVILERVLHREQTFALTEGARELAEEQAGGAARAAADADPDDGAMPAEDAGDGTTTTPVASPALRRQLLVTLSPRLAADTKANLERHIAAWRARQGAAAGEVEGTAEDGAPAEAAVIADEGKGGLAALMDEVEVERMFGALPERLADVADSACPLVLDLRRCMAMLDASLERPFAVAQAERARAAAVRQDGAGQGTLPRLQLRAGGGGKGAAEGGGEGDALGWDGGHGDAGAAARPAAGASARTNNVEVSYERFAESYWPRFSKDLRKGISDPALVWREVQTEIKGSLAAVTCAAGHLPQQQYLALADSRAGEELDRAQRENVYQLYRRYEHDKERRGEYDVGDLAAHLHQQLAGAGGYRGTLFGYIYLDEVQDLTPAQIALFKYLCPWPQDGLVLAGDTAQTITRGVCFRFESLKDLLFQFFLDDFLADTPDLRPPEVTPLLQNFRTHAEIAKLAHYGTLEPLLYFFEYAFDRLEPEHSEKPGPRPLFLQLSGTPLQHLLFGDGAAAGDAGTSGTAAKRAAVGNTGSGGFEVVVLVPSESEKEAAVRQLGGRADQVLVLTVHESKGREFKVVLLYNFLSASDLQSKWRLLYLHMAHVGLLQDSATQPGGSHACPRFDPQAHSLLASELKALYVAVTRAQQDVVVVETRAEVAAPAREMWRAKGLVDVRTEVDGEVLERLQRQMSTDDLRRRANDMFNAGHYEDAAGMFGRLGDEPGRLFSEAQLARQAAKQAEDRGNTPAAQRQHGRAAELFKQCGKYPQAALSYEAASMWGEAGDVYHMHYGDGLRAAECYEKAGRWCDAVHRYAELKRPSNKEQVERAYTALARAAESDSAMFDVGEQLLNRWAHNRDDAGGESSSDVTDGPLSPAAASVAIMRPAPAAADSATSIARRAHELRSRLVSRAALHWKNRAGGQEDMLRVVRLMEGEEAQRRWLLRYNQYDLLLELDVAAGRYLDAARTYERKGDTDRAVELFVRGDQPWEAAELLLRRARASLLWGGTAHDWPPPRGSGAKLLLPLEALFGGGGGQTSSSGGSGSVAAAEVGASECPELRGARLEVEVLSHLTQTAAVRSGGGRGGEGGGGSSDGPKGPLHEWDSHWRGRLAAAADSGPSSRVAAVMSRLCMLRQLSGEALERTEHLLLLLSLPEAQQRQSAGTSKAGGKAAPAPAPAPTAWVSSSGGAGLQAMLDGGPLKLLRLWVLYRRMLESDVLHVLGLQEAASSSARDAVVLGALHTYHAVRPAGQGGRSGGMLQLSCSPDAAWVREARERLSIKVTAAPSGGVSTGPKEMSCADFCTAARHYWRLELEKGSQRCLKVLLDLVAQLEPNYETFRSLGNTTRLEIRNAGGNSSRVGPGGGTLASGMPVMDATQLRAQLLVAAVQEARLLAQVSRNQGGKKAAAVAATRDAGLADVLEKLYGATAGLPLPAMVQVGSIVAARQSAAEELDKYGTALLAAAAGRVDATADEDSIAELYGPRTEHSRLSFEEIARLVLLQPLLAEGWMLRQDMDWQVEWQRSPDSYSAWQLLLETARVADAVRSMVQPSASPPCRGHLVVWLASNGTRALLGFFNGTSLTARPCDWDPWAGMRPLTFLALLERYTILALAVTTGGLNNVLLPTSLVLDHLTQPGVADLMSYTVRHATRVTVVMLSDLQQQLGSVCGVLARMICAPPQHSSRAASTHSGLHQQPAVAASTGAGGINQREQQLQQELQRLQQQSQRLNERQRYLQQEQLKLSAKSGAGGKAQQGLQQRRQRLQQEQQQEQQEQQRLNQQQRQLELLLQKQQQASAGGPDKVQQELGMFLHRAIVLLFTIAVNVRPLPYVPVRQGAGPSQTPHSSSMALADACLRVVRASRETAAAASSSRGRSMPARGRGRAAIGDSLAVALPLLPSTMQSLLSTLRDRSFRGAEGMVPNVMGPEYLRYMSKGGDRVLRLYRRSLPSPSSMAWARGSNNTACDVEAWWEVGLPDGNEGQQQQSPATGASQAACRRVPYFKLPDKLLTVAAEDPVGADQDDNDTATAAATAAAGSGPEAATAASGSEALTSDPADVEITTAEAAADTSIEDATVAAARTGAATAALLDRRYHVRMRILLSRIRQQHLLLSELQRSRMNARAAFHSMARAYPLSKALQDYCSRYLELGCPLEVEVQLLQQQLDGAVARLQERQHRERGNEQKQQQLEQALDVVLNDKDRLAIAAVELSIGGNARHEQLDQQWLEDLVQAQQQLVDEVKQELAQHDLLTEHKE</sequence>
<feature type="compositionally biased region" description="Gly residues" evidence="5">
    <location>
        <begin position="370"/>
        <end position="395"/>
    </location>
</feature>
<dbReference type="InterPro" id="IPR011990">
    <property type="entry name" value="TPR-like_helical_dom_sf"/>
</dbReference>
<organism evidence="7 8">
    <name type="scientific">Tetrabaena socialis</name>
    <dbReference type="NCBI Taxonomy" id="47790"/>
    <lineage>
        <taxon>Eukaryota</taxon>
        <taxon>Viridiplantae</taxon>
        <taxon>Chlorophyta</taxon>
        <taxon>core chlorophytes</taxon>
        <taxon>Chlorophyceae</taxon>
        <taxon>CS clade</taxon>
        <taxon>Chlamydomonadales</taxon>
        <taxon>Tetrabaenaceae</taxon>
        <taxon>Tetrabaena</taxon>
    </lineage>
</organism>
<dbReference type="GO" id="GO:0004386">
    <property type="term" value="F:helicase activity"/>
    <property type="evidence" value="ECO:0007669"/>
    <property type="project" value="UniProtKB-KW"/>
</dbReference>
<dbReference type="GO" id="GO:0016787">
    <property type="term" value="F:hydrolase activity"/>
    <property type="evidence" value="ECO:0007669"/>
    <property type="project" value="UniProtKB-KW"/>
</dbReference>
<name>A0A2J8AD41_9CHLO</name>
<feature type="region of interest" description="Disordered" evidence="5">
    <location>
        <begin position="2171"/>
        <end position="2206"/>
    </location>
</feature>
<reference evidence="7 8" key="1">
    <citation type="journal article" date="2017" name="Mol. Biol. Evol.">
        <title>The 4-celled Tetrabaena socialis nuclear genome reveals the essential components for genetic control of cell number at the origin of multicellularity in the volvocine lineage.</title>
        <authorList>
            <person name="Featherston J."/>
            <person name="Arakaki Y."/>
            <person name="Hanschen E.R."/>
            <person name="Ferris P.J."/>
            <person name="Michod R.E."/>
            <person name="Olson B.J.S.C."/>
            <person name="Nozaki H."/>
            <person name="Durand P.M."/>
        </authorList>
    </citation>
    <scope>NUCLEOTIDE SEQUENCE [LARGE SCALE GENOMIC DNA]</scope>
    <source>
        <strain evidence="7 8">NIES-571</strain>
    </source>
</reference>
<feature type="compositionally biased region" description="Low complexity" evidence="5">
    <location>
        <begin position="1865"/>
        <end position="1876"/>
    </location>
</feature>
<dbReference type="InterPro" id="IPR014016">
    <property type="entry name" value="UvrD-like_ATP-bd"/>
</dbReference>
<feature type="region of interest" description="Disordered" evidence="5">
    <location>
        <begin position="1318"/>
        <end position="1341"/>
    </location>
</feature>
<dbReference type="InterPro" id="IPR039904">
    <property type="entry name" value="TRANK1"/>
</dbReference>
<evidence type="ECO:0000256" key="5">
    <source>
        <dbReference type="SAM" id="MobiDB-lite"/>
    </source>
</evidence>
<dbReference type="PANTHER" id="PTHR21529">
    <property type="entry name" value="MAMMARY TURMOR VIRUS RECEPTOR HOMOLOG 1, 2 MTVR1, 2"/>
    <property type="match status" value="1"/>
</dbReference>
<dbReference type="GO" id="GO:0005524">
    <property type="term" value="F:ATP binding"/>
    <property type="evidence" value="ECO:0007669"/>
    <property type="project" value="UniProtKB-KW"/>
</dbReference>
<evidence type="ECO:0000256" key="1">
    <source>
        <dbReference type="ARBA" id="ARBA00022741"/>
    </source>
</evidence>
<accession>A0A2J8AD41</accession>
<dbReference type="InterPro" id="IPR027417">
    <property type="entry name" value="P-loop_NTPase"/>
</dbReference>
<keyword evidence="8" id="KW-1185">Reference proteome</keyword>
<dbReference type="PANTHER" id="PTHR21529:SF4">
    <property type="entry name" value="TPR AND ANKYRIN REPEAT-CONTAINING PROTEIN 1"/>
    <property type="match status" value="1"/>
</dbReference>
<feature type="region of interest" description="Disordered" evidence="5">
    <location>
        <begin position="1897"/>
        <end position="1932"/>
    </location>
</feature>
<keyword evidence="1" id="KW-0547">Nucleotide-binding</keyword>
<dbReference type="InterPro" id="IPR013986">
    <property type="entry name" value="DExx_box_DNA_helicase_dom_sf"/>
</dbReference>
<protein>
    <submittedName>
        <fullName evidence="7">TPR and ankyrin repeat-containing protein 1</fullName>
    </submittedName>
</protein>
<dbReference type="SUPFAM" id="SSF48452">
    <property type="entry name" value="TPR-like"/>
    <property type="match status" value="1"/>
</dbReference>
<feature type="compositionally biased region" description="Low complexity" evidence="5">
    <location>
        <begin position="396"/>
        <end position="408"/>
    </location>
</feature>
<feature type="compositionally biased region" description="Acidic residues" evidence="5">
    <location>
        <begin position="54"/>
        <end position="69"/>
    </location>
</feature>
<feature type="region of interest" description="Disordered" evidence="5">
    <location>
        <begin position="1233"/>
        <end position="1261"/>
    </location>
</feature>
<evidence type="ECO:0000256" key="3">
    <source>
        <dbReference type="ARBA" id="ARBA00022806"/>
    </source>
</evidence>
<keyword evidence="2" id="KW-0378">Hydrolase</keyword>
<dbReference type="Proteomes" id="UP000236333">
    <property type="component" value="Unassembled WGS sequence"/>
</dbReference>
<dbReference type="Gene3D" id="1.10.10.160">
    <property type="match status" value="1"/>
</dbReference>
<feature type="region of interest" description="Disordered" evidence="5">
    <location>
        <begin position="355"/>
        <end position="408"/>
    </location>
</feature>
<feature type="compositionally biased region" description="Low complexity" evidence="5">
    <location>
        <begin position="192"/>
        <end position="214"/>
    </location>
</feature>
<feature type="compositionally biased region" description="Gly residues" evidence="5">
    <location>
        <begin position="1238"/>
        <end position="1251"/>
    </location>
</feature>
<dbReference type="Gene3D" id="3.40.50.300">
    <property type="entry name" value="P-loop containing nucleotide triphosphate hydrolases"/>
    <property type="match status" value="2"/>
</dbReference>
<dbReference type="SUPFAM" id="SSF52540">
    <property type="entry name" value="P-loop containing nucleoside triphosphate hydrolases"/>
    <property type="match status" value="1"/>
</dbReference>
<evidence type="ECO:0000313" key="7">
    <source>
        <dbReference type="EMBL" id="PNH10429.1"/>
    </source>
</evidence>
<feature type="region of interest" description="Disordered" evidence="5">
    <location>
        <begin position="192"/>
        <end position="225"/>
    </location>
</feature>
<evidence type="ECO:0000256" key="2">
    <source>
        <dbReference type="ARBA" id="ARBA00022801"/>
    </source>
</evidence>
<feature type="region of interest" description="Disordered" evidence="5">
    <location>
        <begin position="49"/>
        <end position="72"/>
    </location>
</feature>
<evidence type="ECO:0000259" key="6">
    <source>
        <dbReference type="Pfam" id="PF00580"/>
    </source>
</evidence>
<feature type="compositionally biased region" description="Polar residues" evidence="5">
    <location>
        <begin position="1837"/>
        <end position="1849"/>
    </location>
</feature>
<dbReference type="OrthoDB" id="3156807at2759"/>
<feature type="domain" description="UvrD-like helicase ATP-binding" evidence="6">
    <location>
        <begin position="474"/>
        <end position="570"/>
    </location>
</feature>
<dbReference type="EMBL" id="PGGS01000056">
    <property type="protein sequence ID" value="PNH10429.1"/>
    <property type="molecule type" value="Genomic_DNA"/>
</dbReference>
<dbReference type="Pfam" id="PF00580">
    <property type="entry name" value="UvrD-helicase"/>
    <property type="match status" value="1"/>
</dbReference>